<feature type="compositionally biased region" description="Pro residues" evidence="4">
    <location>
        <begin position="306"/>
        <end position="324"/>
    </location>
</feature>
<dbReference type="GO" id="GO:0003700">
    <property type="term" value="F:DNA-binding transcription factor activity"/>
    <property type="evidence" value="ECO:0007669"/>
    <property type="project" value="InterPro"/>
</dbReference>
<name>A0AAD9MI24_PROWI</name>
<dbReference type="Pfam" id="PF00170">
    <property type="entry name" value="bZIP_1"/>
    <property type="match status" value="1"/>
</dbReference>
<protein>
    <recommendedName>
        <fullName evidence="5">BZIP domain-containing protein</fullName>
    </recommendedName>
</protein>
<dbReference type="SUPFAM" id="SSF57959">
    <property type="entry name" value="Leucine zipper domain"/>
    <property type="match status" value="1"/>
</dbReference>
<keyword evidence="7" id="KW-1185">Reference proteome</keyword>
<feature type="compositionally biased region" description="Low complexity" evidence="4">
    <location>
        <begin position="239"/>
        <end position="260"/>
    </location>
</feature>
<feature type="compositionally biased region" description="Low complexity" evidence="4">
    <location>
        <begin position="186"/>
        <end position="197"/>
    </location>
</feature>
<feature type="compositionally biased region" description="Pro residues" evidence="4">
    <location>
        <begin position="217"/>
        <end position="227"/>
    </location>
</feature>
<evidence type="ECO:0000313" key="6">
    <source>
        <dbReference type="EMBL" id="KAK2077702.1"/>
    </source>
</evidence>
<dbReference type="AlphaFoldDB" id="A0AAD9MI24"/>
<keyword evidence="3" id="KW-0539">Nucleus</keyword>
<feature type="compositionally biased region" description="Pro residues" evidence="4">
    <location>
        <begin position="338"/>
        <end position="354"/>
    </location>
</feature>
<organism evidence="6 7">
    <name type="scientific">Prototheca wickerhamii</name>
    <dbReference type="NCBI Taxonomy" id="3111"/>
    <lineage>
        <taxon>Eukaryota</taxon>
        <taxon>Viridiplantae</taxon>
        <taxon>Chlorophyta</taxon>
        <taxon>core chlorophytes</taxon>
        <taxon>Trebouxiophyceae</taxon>
        <taxon>Chlorellales</taxon>
        <taxon>Chlorellaceae</taxon>
        <taxon>Prototheca</taxon>
    </lineage>
</organism>
<proteinExistence type="predicted"/>
<dbReference type="GO" id="GO:0045893">
    <property type="term" value="P:positive regulation of DNA-templated transcription"/>
    <property type="evidence" value="ECO:0007669"/>
    <property type="project" value="InterPro"/>
</dbReference>
<keyword evidence="2" id="KW-0238">DNA-binding</keyword>
<evidence type="ECO:0000256" key="4">
    <source>
        <dbReference type="SAM" id="MobiDB-lite"/>
    </source>
</evidence>
<dbReference type="PROSITE" id="PS50217">
    <property type="entry name" value="BZIP"/>
    <property type="match status" value="1"/>
</dbReference>
<evidence type="ECO:0000256" key="1">
    <source>
        <dbReference type="ARBA" id="ARBA00004123"/>
    </source>
</evidence>
<dbReference type="InterPro" id="IPR046347">
    <property type="entry name" value="bZIP_sf"/>
</dbReference>
<evidence type="ECO:0000256" key="2">
    <source>
        <dbReference type="ARBA" id="ARBA00023125"/>
    </source>
</evidence>
<comment type="caution">
    <text evidence="6">The sequence shown here is derived from an EMBL/GenBank/DDBJ whole genome shotgun (WGS) entry which is preliminary data.</text>
</comment>
<dbReference type="GO" id="GO:0005634">
    <property type="term" value="C:nucleus"/>
    <property type="evidence" value="ECO:0007669"/>
    <property type="project" value="UniProtKB-SubCell"/>
</dbReference>
<dbReference type="InterPro" id="IPR043452">
    <property type="entry name" value="BZIP46-like"/>
</dbReference>
<evidence type="ECO:0000313" key="7">
    <source>
        <dbReference type="Proteomes" id="UP001255856"/>
    </source>
</evidence>
<dbReference type="EMBL" id="JASFZW010000006">
    <property type="protein sequence ID" value="KAK2077702.1"/>
    <property type="molecule type" value="Genomic_DNA"/>
</dbReference>
<feature type="compositionally biased region" description="Basic and acidic residues" evidence="4">
    <location>
        <begin position="372"/>
        <end position="386"/>
    </location>
</feature>
<dbReference type="Gene3D" id="1.20.5.170">
    <property type="match status" value="1"/>
</dbReference>
<dbReference type="SMART" id="SM00338">
    <property type="entry name" value="BRLZ"/>
    <property type="match status" value="1"/>
</dbReference>
<feature type="region of interest" description="Disordered" evidence="4">
    <location>
        <begin position="153"/>
        <end position="386"/>
    </location>
</feature>
<dbReference type="InterPro" id="IPR004827">
    <property type="entry name" value="bZIP"/>
</dbReference>
<comment type="subcellular location">
    <subcellularLocation>
        <location evidence="1">Nucleus</location>
    </subcellularLocation>
</comment>
<feature type="compositionally biased region" description="Low complexity" evidence="4">
    <location>
        <begin position="416"/>
        <end position="433"/>
    </location>
</feature>
<gene>
    <name evidence="6" type="ORF">QBZ16_004548</name>
</gene>
<dbReference type="PROSITE" id="PS00036">
    <property type="entry name" value="BZIP_BASIC"/>
    <property type="match status" value="1"/>
</dbReference>
<feature type="domain" description="BZIP" evidence="5">
    <location>
        <begin position="363"/>
        <end position="409"/>
    </location>
</feature>
<evidence type="ECO:0000259" key="5">
    <source>
        <dbReference type="PROSITE" id="PS50217"/>
    </source>
</evidence>
<feature type="region of interest" description="Disordered" evidence="4">
    <location>
        <begin position="416"/>
        <end position="447"/>
    </location>
</feature>
<dbReference type="PANTHER" id="PTHR22952">
    <property type="entry name" value="CAMP-RESPONSE ELEMENT BINDING PROTEIN-RELATED"/>
    <property type="match status" value="1"/>
</dbReference>
<dbReference type="Proteomes" id="UP001255856">
    <property type="component" value="Unassembled WGS sequence"/>
</dbReference>
<dbReference type="CDD" id="cd14707">
    <property type="entry name" value="bZIP_plant_BZIP46"/>
    <property type="match status" value="1"/>
</dbReference>
<dbReference type="GO" id="GO:0003677">
    <property type="term" value="F:DNA binding"/>
    <property type="evidence" value="ECO:0007669"/>
    <property type="project" value="UniProtKB-KW"/>
</dbReference>
<feature type="region of interest" description="Disordered" evidence="4">
    <location>
        <begin position="117"/>
        <end position="141"/>
    </location>
</feature>
<reference evidence="6" key="1">
    <citation type="submission" date="2021-01" db="EMBL/GenBank/DDBJ databases">
        <authorList>
            <person name="Eckstrom K.M.E."/>
        </authorList>
    </citation>
    <scope>NUCLEOTIDE SEQUENCE</scope>
    <source>
        <strain evidence="6">UVCC 0001</strain>
    </source>
</reference>
<evidence type="ECO:0000256" key="3">
    <source>
        <dbReference type="ARBA" id="ARBA00023242"/>
    </source>
</evidence>
<sequence length="447" mass="46748">MEVPYARKTGHATLAEGDSLHAELNLILSHLRDSGCLDPAALGGRSTDIRESLQSMGLSFDLLQRPANARAKPGEAEFLGQAAPVMDEEAQESRLSMLLEQAAKLLPELSMLVPSGAAAPDRSVEPAPAEAGPPPSEDLIPRLLHYRPTHAAAPQLAAPRPPCPGSQPTKCPRPSRAPRVADWAAPPSTSSPFSFTSHLPLKQAPGAGSARMTTPAFAPPSRTPSPLPKAEAAERHRAAAAAAARGAQAAPSPGRGLAPRGAGGRRGRRLVALAQRGPAREPGARHRAAHRDRGIWRPQQARSRPEQPPLAPLVGRPPTPPAPAAPALVAPALRYSHVPPPLKRAAPQPEPEPAAEPAGAPADGRASKRAIKNRESAARSRARRQEYTQQLEAKVAALQEANRILKEQVLAAAAAGAPAQPPRAAEAALDAEPAPGPRRGLKRANSC</sequence>
<accession>A0AAD9MI24</accession>